<evidence type="ECO:0000313" key="5">
    <source>
        <dbReference type="Proteomes" id="UP000326364"/>
    </source>
</evidence>
<evidence type="ECO:0000313" key="4">
    <source>
        <dbReference type="Proteomes" id="UP000325933"/>
    </source>
</evidence>
<dbReference type="Pfam" id="PF20901">
    <property type="entry name" value="Sf6_terminase"/>
    <property type="match status" value="1"/>
</dbReference>
<proteinExistence type="predicted"/>
<dbReference type="AlphaFoldDB" id="A0A5J5I8E2"/>
<feature type="region of interest" description="Disordered" evidence="1">
    <location>
        <begin position="1"/>
        <end position="23"/>
    </location>
</feature>
<protein>
    <submittedName>
        <fullName evidence="3">Terminase small subunit protein</fullName>
    </submittedName>
</protein>
<name>A0A5J5I8E2_9SPHN</name>
<evidence type="ECO:0000313" key="2">
    <source>
        <dbReference type="EMBL" id="KAA9019836.1"/>
    </source>
</evidence>
<feature type="compositionally biased region" description="Pro residues" evidence="1">
    <location>
        <begin position="1"/>
        <end position="11"/>
    </location>
</feature>
<accession>A0A5J5I8E2</accession>
<dbReference type="Gene3D" id="1.10.10.60">
    <property type="entry name" value="Homeodomain-like"/>
    <property type="match status" value="1"/>
</dbReference>
<gene>
    <name evidence="3" type="ORF">F4U95_06265</name>
    <name evidence="2" type="ORF">F4U96_06265</name>
</gene>
<comment type="caution">
    <text evidence="3">The sequence shown here is derived from an EMBL/GenBank/DDBJ whole genome shotgun (WGS) entry which is preliminary data.</text>
</comment>
<dbReference type="Proteomes" id="UP000325933">
    <property type="component" value="Unassembled WGS sequence"/>
</dbReference>
<dbReference type="Proteomes" id="UP000326364">
    <property type="component" value="Unassembled WGS sequence"/>
</dbReference>
<dbReference type="EMBL" id="VYQB01000003">
    <property type="protein sequence ID" value="KAA9019836.1"/>
    <property type="molecule type" value="Genomic_DNA"/>
</dbReference>
<dbReference type="EMBL" id="VYQA01000003">
    <property type="protein sequence ID" value="KAA9032294.1"/>
    <property type="molecule type" value="Genomic_DNA"/>
</dbReference>
<evidence type="ECO:0000313" key="3">
    <source>
        <dbReference type="EMBL" id="KAA9032294.1"/>
    </source>
</evidence>
<dbReference type="RefSeq" id="WP_150424990.1">
    <property type="nucleotide sequence ID" value="NZ_VYQA01000003.1"/>
</dbReference>
<dbReference type="InterPro" id="IPR048683">
    <property type="entry name" value="Sf6_terminase"/>
</dbReference>
<organism evidence="3 4">
    <name type="scientific">Sphingobium limneticum</name>
    <dbReference type="NCBI Taxonomy" id="1007511"/>
    <lineage>
        <taxon>Bacteria</taxon>
        <taxon>Pseudomonadati</taxon>
        <taxon>Pseudomonadota</taxon>
        <taxon>Alphaproteobacteria</taxon>
        <taxon>Sphingomonadales</taxon>
        <taxon>Sphingomonadaceae</taxon>
        <taxon>Sphingobium</taxon>
    </lineage>
</organism>
<sequence length="174" mass="19460">MPDGDAPPPTLGPARTRTRAKRPAAAKQEIFILIMEGESVRSICAREGMPSKSTVMRWLASDPDFRAGYIASKALYAETLADEIIEISDDATNDWMDRQREDGTNDRVLDYEHVQRSRLRVDSRKWLAARLSPKRYGDSSMLKIGELDSAPRKELSPTEIAIRLAALAASQNKE</sequence>
<evidence type="ECO:0000256" key="1">
    <source>
        <dbReference type="SAM" id="MobiDB-lite"/>
    </source>
</evidence>
<keyword evidence="5" id="KW-1185">Reference proteome</keyword>
<reference evidence="4 5" key="1">
    <citation type="submission" date="2019-09" db="EMBL/GenBank/DDBJ databases">
        <authorList>
            <person name="Feng G."/>
        </authorList>
    </citation>
    <scope>NUCLEOTIDE SEQUENCE [LARGE SCALE GENOMIC DNA]</scope>
    <source>
        <strain evidence="3 4">KACC 19283</strain>
        <strain evidence="2 5">KACC 19284</strain>
    </source>
</reference>